<dbReference type="Proteomes" id="UP000823749">
    <property type="component" value="Chromosome 2"/>
</dbReference>
<dbReference type="EMBL" id="JACTNZ010000002">
    <property type="protein sequence ID" value="KAG5562225.1"/>
    <property type="molecule type" value="Genomic_DNA"/>
</dbReference>
<dbReference type="AlphaFoldDB" id="A0AAV6LAX4"/>
<evidence type="ECO:0000313" key="3">
    <source>
        <dbReference type="Proteomes" id="UP000823749"/>
    </source>
</evidence>
<feature type="region of interest" description="Disordered" evidence="1">
    <location>
        <begin position="294"/>
        <end position="315"/>
    </location>
</feature>
<proteinExistence type="predicted"/>
<name>A0AAV6LAX4_9ERIC</name>
<keyword evidence="3" id="KW-1185">Reference proteome</keyword>
<sequence>MAEGRAGGRGGRGGRTAYVDEVYERDDAARDARAEERFQRLKWRVASVIQRLEALEVGRLPRRQPFKPSLRTEVDFSDGVSITKPLPGNHQSTGRTRAVKIANRDSRLWLEIDWESPPKFDEYPDEEEVVIHEVEENVKDEPMKEIIVEENIVPVAGKIARAEPMVGLVPSCASASFWCNKELSSILVGENINPSYMEALILDTTIEINAKLFCKIHEHGRMILSFSEDQILELSKDIVLAIFEDCSFKFRFEKINLKNKLDADKVRRTQLYILEDEFLQDGENDAEWSRAGHVHVPQATGPSTAQPKLERGDNGRIFTGFTSSKLVNIH</sequence>
<reference evidence="2" key="1">
    <citation type="submission" date="2020-08" db="EMBL/GenBank/DDBJ databases">
        <title>Plant Genome Project.</title>
        <authorList>
            <person name="Zhang R.-G."/>
        </authorList>
    </citation>
    <scope>NUCLEOTIDE SEQUENCE</scope>
    <source>
        <strain evidence="2">WSP0</strain>
        <tissue evidence="2">Leaf</tissue>
    </source>
</reference>
<accession>A0AAV6LAX4</accession>
<evidence type="ECO:0000313" key="2">
    <source>
        <dbReference type="EMBL" id="KAG5562225.1"/>
    </source>
</evidence>
<evidence type="ECO:0000256" key="1">
    <source>
        <dbReference type="SAM" id="MobiDB-lite"/>
    </source>
</evidence>
<gene>
    <name evidence="2" type="ORF">RHGRI_005082</name>
</gene>
<organism evidence="2 3">
    <name type="scientific">Rhododendron griersonianum</name>
    <dbReference type="NCBI Taxonomy" id="479676"/>
    <lineage>
        <taxon>Eukaryota</taxon>
        <taxon>Viridiplantae</taxon>
        <taxon>Streptophyta</taxon>
        <taxon>Embryophyta</taxon>
        <taxon>Tracheophyta</taxon>
        <taxon>Spermatophyta</taxon>
        <taxon>Magnoliopsida</taxon>
        <taxon>eudicotyledons</taxon>
        <taxon>Gunneridae</taxon>
        <taxon>Pentapetalae</taxon>
        <taxon>asterids</taxon>
        <taxon>Ericales</taxon>
        <taxon>Ericaceae</taxon>
        <taxon>Ericoideae</taxon>
        <taxon>Rhodoreae</taxon>
        <taxon>Rhododendron</taxon>
    </lineage>
</organism>
<protein>
    <submittedName>
        <fullName evidence="2">Uncharacterized protein</fullName>
    </submittedName>
</protein>
<comment type="caution">
    <text evidence="2">The sequence shown here is derived from an EMBL/GenBank/DDBJ whole genome shotgun (WGS) entry which is preliminary data.</text>
</comment>